<proteinExistence type="predicted"/>
<dbReference type="OrthoDB" id="271173at2759"/>
<protein>
    <submittedName>
        <fullName evidence="1">Uncharacterized protein</fullName>
    </submittedName>
</protein>
<dbReference type="EMBL" id="JAFJZO010000004">
    <property type="protein sequence ID" value="KAG5511638.1"/>
    <property type="molecule type" value="Genomic_DNA"/>
</dbReference>
<sequence>MLNATVMPSPSPQSILLQTYALVLRISVGSVADNLVTTSTLSAAPDLLYHTVQILRSGVSGPALLATLARGPDGVGTASLSSLTVNFTLRSGVDLHAARVAW</sequence>
<evidence type="ECO:0000313" key="2">
    <source>
        <dbReference type="Proteomes" id="UP000674318"/>
    </source>
</evidence>
<dbReference type="GeneID" id="94293252"/>
<organism evidence="1 2">
    <name type="scientific">Porcisia hertigi</name>
    <dbReference type="NCBI Taxonomy" id="2761500"/>
    <lineage>
        <taxon>Eukaryota</taxon>
        <taxon>Discoba</taxon>
        <taxon>Euglenozoa</taxon>
        <taxon>Kinetoplastea</taxon>
        <taxon>Metakinetoplastina</taxon>
        <taxon>Trypanosomatida</taxon>
        <taxon>Trypanosomatidae</taxon>
        <taxon>Leishmaniinae</taxon>
        <taxon>Porcisia</taxon>
    </lineage>
</organism>
<dbReference type="RefSeq" id="XP_067759730.1">
    <property type="nucleotide sequence ID" value="XM_067903175.1"/>
</dbReference>
<reference evidence="1 2" key="1">
    <citation type="submission" date="2021-02" db="EMBL/GenBank/DDBJ databases">
        <title>Porcisia hertigi Genome sequencing and assembly.</title>
        <authorList>
            <person name="Almutairi H."/>
            <person name="Gatherer D."/>
        </authorList>
    </citation>
    <scope>NUCLEOTIDE SEQUENCE [LARGE SCALE GENOMIC DNA]</scope>
    <source>
        <strain evidence="1 2">C119</strain>
    </source>
</reference>
<dbReference type="KEGG" id="phet:94293252"/>
<accession>A0A836YJ61</accession>
<comment type="caution">
    <text evidence="1">The sequence shown here is derived from an EMBL/GenBank/DDBJ whole genome shotgun (WGS) entry which is preliminary data.</text>
</comment>
<dbReference type="Proteomes" id="UP000674318">
    <property type="component" value="Unassembled WGS sequence"/>
</dbReference>
<dbReference type="AlphaFoldDB" id="A0A836YJ61"/>
<gene>
    <name evidence="1" type="ORF">JKF63_07235</name>
</gene>
<evidence type="ECO:0000313" key="1">
    <source>
        <dbReference type="EMBL" id="KAG5511638.1"/>
    </source>
</evidence>
<keyword evidence="2" id="KW-1185">Reference proteome</keyword>
<name>A0A836YJ61_9TRYP</name>